<evidence type="ECO:0000256" key="2">
    <source>
        <dbReference type="SAM" id="MobiDB-lite"/>
    </source>
</evidence>
<accession>A0A9P7Z2E6</accession>
<feature type="region of interest" description="Disordered" evidence="2">
    <location>
        <begin position="315"/>
        <end position="337"/>
    </location>
</feature>
<protein>
    <submittedName>
        <fullName evidence="3">Uncharacterized protein</fullName>
    </submittedName>
</protein>
<proteinExistence type="predicted"/>
<dbReference type="EMBL" id="MU253934">
    <property type="protein sequence ID" value="KAG9244031.1"/>
    <property type="molecule type" value="Genomic_DNA"/>
</dbReference>
<feature type="coiled-coil region" evidence="1">
    <location>
        <begin position="661"/>
        <end position="694"/>
    </location>
</feature>
<organism evidence="3 4">
    <name type="scientific">Calycina marina</name>
    <dbReference type="NCBI Taxonomy" id="1763456"/>
    <lineage>
        <taxon>Eukaryota</taxon>
        <taxon>Fungi</taxon>
        <taxon>Dikarya</taxon>
        <taxon>Ascomycota</taxon>
        <taxon>Pezizomycotina</taxon>
        <taxon>Leotiomycetes</taxon>
        <taxon>Helotiales</taxon>
        <taxon>Pezizellaceae</taxon>
        <taxon>Calycina</taxon>
    </lineage>
</organism>
<keyword evidence="4" id="KW-1185">Reference proteome</keyword>
<feature type="region of interest" description="Disordered" evidence="2">
    <location>
        <begin position="116"/>
        <end position="150"/>
    </location>
</feature>
<gene>
    <name evidence="3" type="ORF">BJ878DRAFT_508063</name>
</gene>
<feature type="compositionally biased region" description="Polar residues" evidence="2">
    <location>
        <begin position="838"/>
        <end position="858"/>
    </location>
</feature>
<dbReference type="OrthoDB" id="206201at2759"/>
<sequence length="967" mass="107113">MGSSYMAASTAYNEYYTNEDDIASQPSSYRHIRKSKSMSYGPIKTASIYTTMESPGRSVNVSEALTPRASPSFRLRAPKSMSFLRGGRDRKRNEAAVQQARDKFFYESTQQRLREQPSFLFRSKTQRQENEREFRKSVRSSSSKSAPAPVLKRVPSLKSIKELGLKDKARKLSRGMRNRFKKVFTRHKDVEIPAQQVVASHNRGPNPDLSFVHDVTEIVYPGEATLLNIATRTGSLHATSNQTLRSQTGSIAGSEKSRVTSWNQSSVVPTINSQTQGHQAMERERERERELQRLSVINENGTHTSKNLFHRPRAQAYAAAQKQSRGHASHPQDQGAVDSARVYSALMKRLEDTRTNVEAFRMGSVESLANSITPATIRHVEGNKDERHHWIQAEPLRDAPASSEDDVFSPAQGEQHQVQEFSINQRNQSFNSSTTKDSFHRIPEDFSTTVRQSIMTNKPALEVRDSRSAFFGGTEAFTIGRTPSPFRRAMALRNSQQHEAPEGQHVTGDGSPKHLPPRMLSNSMAYDARSDNGSAVAYSESIYSRTTGMRSPLPDAIFTIPPQAMPTQQVRVYTPKSGNITILNSAVYKSAAPKTEGHRNTASAGSQEWKMWMSSEVSKLERGKDNMGPAVSYVNYAMPSLSNSFRGRHVREEAQINPSSQMEVDKTIKDAEEMLEEMQKVNTAEEALEKMQNTTASSRHVSGASQLVRRPVGSVRNSSLDSMANKQPLGVIQQNIPHLNTQSIPVLKPILKKRSTVSLVENAMLNNENTMLNNENIPPIPPPPPIPGRSTLRLVPKIEPKSPHSNNVVVPGRGKSPLSAAKTSTMSGKHLTPHNRDPSNMTLRSVRSMNAVGSTRTSKLVKKNKSAANTPASARERPRPASVRSISRPRTPGAEWRTSPGREEDIYGITGSGILGHDCWGVDGGAQVVDVEHMGSKRMVDMFLSSRRRRITSASAGGSEDSEGVFL</sequence>
<feature type="compositionally biased region" description="Basic and acidic residues" evidence="2">
    <location>
        <begin position="126"/>
        <end position="136"/>
    </location>
</feature>
<dbReference type="Proteomes" id="UP000887226">
    <property type="component" value="Unassembled WGS sequence"/>
</dbReference>
<feature type="region of interest" description="Disordered" evidence="2">
    <location>
        <begin position="244"/>
        <end position="278"/>
    </location>
</feature>
<feature type="compositionally biased region" description="Low complexity" evidence="2">
    <location>
        <begin position="139"/>
        <end position="150"/>
    </location>
</feature>
<dbReference type="AlphaFoldDB" id="A0A9P7Z2E6"/>
<comment type="caution">
    <text evidence="3">The sequence shown here is derived from an EMBL/GenBank/DDBJ whole genome shotgun (WGS) entry which is preliminary data.</text>
</comment>
<reference evidence="3" key="1">
    <citation type="journal article" date="2021" name="IMA Fungus">
        <title>Genomic characterization of three marine fungi, including Emericellopsis atlantica sp. nov. with signatures of a generalist lifestyle and marine biomass degradation.</title>
        <authorList>
            <person name="Hagestad O.C."/>
            <person name="Hou L."/>
            <person name="Andersen J.H."/>
            <person name="Hansen E.H."/>
            <person name="Altermark B."/>
            <person name="Li C."/>
            <person name="Kuhnert E."/>
            <person name="Cox R.J."/>
            <person name="Crous P.W."/>
            <person name="Spatafora J.W."/>
            <person name="Lail K."/>
            <person name="Amirebrahimi M."/>
            <person name="Lipzen A."/>
            <person name="Pangilinan J."/>
            <person name="Andreopoulos W."/>
            <person name="Hayes R.D."/>
            <person name="Ng V."/>
            <person name="Grigoriev I.V."/>
            <person name="Jackson S.A."/>
            <person name="Sutton T.D.S."/>
            <person name="Dobson A.D.W."/>
            <person name="Rama T."/>
        </authorList>
    </citation>
    <scope>NUCLEOTIDE SEQUENCE</scope>
    <source>
        <strain evidence="3">TRa3180A</strain>
    </source>
</reference>
<evidence type="ECO:0000313" key="3">
    <source>
        <dbReference type="EMBL" id="KAG9244031.1"/>
    </source>
</evidence>
<feature type="compositionally biased region" description="Polar residues" evidence="2">
    <location>
        <begin position="259"/>
        <end position="278"/>
    </location>
</feature>
<keyword evidence="1" id="KW-0175">Coiled coil</keyword>
<evidence type="ECO:0000313" key="4">
    <source>
        <dbReference type="Proteomes" id="UP000887226"/>
    </source>
</evidence>
<name>A0A9P7Z2E6_9HELO</name>
<evidence type="ECO:0000256" key="1">
    <source>
        <dbReference type="SAM" id="Coils"/>
    </source>
</evidence>
<feature type="region of interest" description="Disordered" evidence="2">
    <location>
        <begin position="800"/>
        <end position="903"/>
    </location>
</feature>